<dbReference type="AlphaFoldDB" id="A0A6M0CJ07"/>
<feature type="chain" id="PRO_5026934222" evidence="1">
    <location>
        <begin position="21"/>
        <end position="306"/>
    </location>
</feature>
<organism evidence="2 3">
    <name type="scientific">Spongiivirga citrea</name>
    <dbReference type="NCBI Taxonomy" id="1481457"/>
    <lineage>
        <taxon>Bacteria</taxon>
        <taxon>Pseudomonadati</taxon>
        <taxon>Bacteroidota</taxon>
        <taxon>Flavobacteriia</taxon>
        <taxon>Flavobacteriales</taxon>
        <taxon>Flavobacteriaceae</taxon>
        <taxon>Spongiivirga</taxon>
    </lineage>
</organism>
<keyword evidence="3" id="KW-1185">Reference proteome</keyword>
<name>A0A6M0CJ07_9FLAO</name>
<protein>
    <submittedName>
        <fullName evidence="2">Uncharacterized protein</fullName>
    </submittedName>
</protein>
<gene>
    <name evidence="2" type="ORF">GWK10_11945</name>
</gene>
<dbReference type="Proteomes" id="UP000474296">
    <property type="component" value="Unassembled WGS sequence"/>
</dbReference>
<sequence>MKTKFLSIALMVFGFLFATAGTPLNNFNGTWKNVNARTRGITKVIISGNGASPYLQIFGSCSPKDCDWGRKKSTAYSNSVNGNVRSNSEYLSADFSQGFANRKVLVKMSGSTMVVTTFTTFKNGDRRSNYATTEKFKKAPRIKLPSPTITTCAKEDLLSLNPKGSLKVKKNSKGTYSVVQGSRYLFSAPNVKEANQIIKIVRRYGFNSSGFVGRPDPSFTYQLCNKRASNVKPLKSEDIIAFDPSKVKVSFVRNRWKIVEGNHYIFDFGKSKKEAEEALCIIKKYKFNGVGYVGRPNASFQYMVKR</sequence>
<evidence type="ECO:0000313" key="2">
    <source>
        <dbReference type="EMBL" id="NER17928.1"/>
    </source>
</evidence>
<evidence type="ECO:0000256" key="1">
    <source>
        <dbReference type="SAM" id="SignalP"/>
    </source>
</evidence>
<dbReference type="RefSeq" id="WP_164032595.1">
    <property type="nucleotide sequence ID" value="NZ_JAABOQ010000004.1"/>
</dbReference>
<feature type="signal peptide" evidence="1">
    <location>
        <begin position="1"/>
        <end position="20"/>
    </location>
</feature>
<keyword evidence="1" id="KW-0732">Signal</keyword>
<evidence type="ECO:0000313" key="3">
    <source>
        <dbReference type="Proteomes" id="UP000474296"/>
    </source>
</evidence>
<accession>A0A6M0CJ07</accession>
<dbReference type="EMBL" id="JAABOQ010000004">
    <property type="protein sequence ID" value="NER17928.1"/>
    <property type="molecule type" value="Genomic_DNA"/>
</dbReference>
<proteinExistence type="predicted"/>
<comment type="caution">
    <text evidence="2">The sequence shown here is derived from an EMBL/GenBank/DDBJ whole genome shotgun (WGS) entry which is preliminary data.</text>
</comment>
<reference evidence="2 3" key="1">
    <citation type="submission" date="2020-01" db="EMBL/GenBank/DDBJ databases">
        <title>Spongiivirga citrea KCTC 32990T.</title>
        <authorList>
            <person name="Wang G."/>
        </authorList>
    </citation>
    <scope>NUCLEOTIDE SEQUENCE [LARGE SCALE GENOMIC DNA]</scope>
    <source>
        <strain evidence="2 3">KCTC 32990</strain>
    </source>
</reference>